<dbReference type="InterPro" id="IPR009799">
    <property type="entry name" value="EthD_dom"/>
</dbReference>
<evidence type="ECO:0000256" key="1">
    <source>
        <dbReference type="ARBA" id="ARBA00005986"/>
    </source>
</evidence>
<evidence type="ECO:0000259" key="2">
    <source>
        <dbReference type="Pfam" id="PF07110"/>
    </source>
</evidence>
<dbReference type="Pfam" id="PF07110">
    <property type="entry name" value="EthD"/>
    <property type="match status" value="1"/>
</dbReference>
<dbReference type="InterPro" id="IPR011008">
    <property type="entry name" value="Dimeric_a/b-barrel"/>
</dbReference>
<reference evidence="3" key="1">
    <citation type="journal article" date="2021" name="Nat. Commun.">
        <title>Genetic determinants of endophytism in the Arabidopsis root mycobiome.</title>
        <authorList>
            <person name="Mesny F."/>
            <person name="Miyauchi S."/>
            <person name="Thiergart T."/>
            <person name="Pickel B."/>
            <person name="Atanasova L."/>
            <person name="Karlsson M."/>
            <person name="Huettel B."/>
            <person name="Barry K.W."/>
            <person name="Haridas S."/>
            <person name="Chen C."/>
            <person name="Bauer D."/>
            <person name="Andreopoulos W."/>
            <person name="Pangilinan J."/>
            <person name="LaButti K."/>
            <person name="Riley R."/>
            <person name="Lipzen A."/>
            <person name="Clum A."/>
            <person name="Drula E."/>
            <person name="Henrissat B."/>
            <person name="Kohler A."/>
            <person name="Grigoriev I.V."/>
            <person name="Martin F.M."/>
            <person name="Hacquard S."/>
        </authorList>
    </citation>
    <scope>NUCLEOTIDE SEQUENCE</scope>
    <source>
        <strain evidence="3">MPI-CAGE-AT-0147</strain>
    </source>
</reference>
<dbReference type="EMBL" id="JAGMUV010000014">
    <property type="protein sequence ID" value="KAH7134405.1"/>
    <property type="molecule type" value="Genomic_DNA"/>
</dbReference>
<keyword evidence="4" id="KW-1185">Reference proteome</keyword>
<organism evidence="3 4">
    <name type="scientific">Dactylonectria macrodidyma</name>
    <dbReference type="NCBI Taxonomy" id="307937"/>
    <lineage>
        <taxon>Eukaryota</taxon>
        <taxon>Fungi</taxon>
        <taxon>Dikarya</taxon>
        <taxon>Ascomycota</taxon>
        <taxon>Pezizomycotina</taxon>
        <taxon>Sordariomycetes</taxon>
        <taxon>Hypocreomycetidae</taxon>
        <taxon>Hypocreales</taxon>
        <taxon>Nectriaceae</taxon>
        <taxon>Dactylonectria</taxon>
    </lineage>
</organism>
<dbReference type="Proteomes" id="UP000738349">
    <property type="component" value="Unassembled WGS sequence"/>
</dbReference>
<evidence type="ECO:0000313" key="3">
    <source>
        <dbReference type="EMBL" id="KAH7134405.1"/>
    </source>
</evidence>
<evidence type="ECO:0000313" key="4">
    <source>
        <dbReference type="Proteomes" id="UP000738349"/>
    </source>
</evidence>
<sequence length="140" mass="16237">MLSATMSIRTEKLFAVTIFGYRKPGMDEDFYHNYVSQTHANHLKDLLIKNRIVSYHMQHNSTEGRSLLNNIFPGISSKKTEDCDCIVQIVFRDIEDYVKVKNEEKYKLVVNPDHDVFADSTRTKFVTGWFEFHVADGEAV</sequence>
<dbReference type="GO" id="GO:0016491">
    <property type="term" value="F:oxidoreductase activity"/>
    <property type="evidence" value="ECO:0007669"/>
    <property type="project" value="InterPro"/>
</dbReference>
<proteinExistence type="inferred from homology"/>
<name>A0A9P9IXB7_9HYPO</name>
<comment type="similarity">
    <text evidence="1">Belongs to the tpcK family.</text>
</comment>
<dbReference type="SUPFAM" id="SSF54909">
    <property type="entry name" value="Dimeric alpha+beta barrel"/>
    <property type="match status" value="1"/>
</dbReference>
<feature type="domain" description="EthD" evidence="2">
    <location>
        <begin position="23"/>
        <end position="120"/>
    </location>
</feature>
<comment type="caution">
    <text evidence="3">The sequence shown here is derived from an EMBL/GenBank/DDBJ whole genome shotgun (WGS) entry which is preliminary data.</text>
</comment>
<dbReference type="AlphaFoldDB" id="A0A9P9IXB7"/>
<gene>
    <name evidence="3" type="ORF">EDB81DRAFT_658075</name>
</gene>
<dbReference type="Gene3D" id="3.30.70.100">
    <property type="match status" value="1"/>
</dbReference>
<accession>A0A9P9IXB7</accession>
<dbReference type="OrthoDB" id="3454835at2759"/>
<protein>
    <submittedName>
        <fullName evidence="3">EthD domain-containing protein</fullName>
    </submittedName>
</protein>